<evidence type="ECO:0000259" key="12">
    <source>
        <dbReference type="Pfam" id="PF21180"/>
    </source>
</evidence>
<sequence length="367" mass="39793">MAGMACGIEAAPHVASERPRLAVAAVEALVLRAVRMLAGATRAACPPTAVAALALSDPCHALVAEDGEFCTSTDRKRCLEFVPRSYRRLARLFGALDMVHQLNVSGRSATQRELFYRVAANGDGSLFSKQADMDRAIRDAVGALLIGRPHLGVLTSEKGLVAGALRFCDPCTSAASNATHGTSGVAISEAMLSDDATGLKVESAHCVLVVEKDSFFQHLLQGRLLASLPLVLITGRGYPDVLTRRLLQRLHRTAPHLPQVYLGDYDPHGVSIFLLYRASCPSLQWLGMHEADVRCLPAQASLPLTARDRALQASLLRRPEVRGNDSYASEVRSMSRKFELEAMHAAYSAEEIALHVVPEKILRRAWI</sequence>
<evidence type="ECO:0000256" key="7">
    <source>
        <dbReference type="ARBA" id="ARBA00023029"/>
    </source>
</evidence>
<feature type="active site" description="O-(5'-phospho-DNA)-tyrosine intermediate" evidence="10">
    <location>
        <position position="116"/>
    </location>
</feature>
<name>A0A516AG44_LINPO</name>
<protein>
    <recommendedName>
        <fullName evidence="4">DNA topoisomerase (ATP-hydrolyzing)</fullName>
        <ecNumber evidence="4">5.6.2.2</ecNumber>
    </recommendedName>
</protein>
<dbReference type="InterPro" id="IPR036388">
    <property type="entry name" value="WH-like_DNA-bd_sf"/>
</dbReference>
<keyword evidence="6" id="KW-0460">Magnesium</keyword>
<dbReference type="PROSITE" id="PS52041">
    <property type="entry name" value="TOPO_IIB"/>
    <property type="match status" value="1"/>
</dbReference>
<dbReference type="EC" id="5.6.2.2" evidence="4"/>
<evidence type="ECO:0000256" key="2">
    <source>
        <dbReference type="ARBA" id="ARBA00001946"/>
    </source>
</evidence>
<dbReference type="InterPro" id="IPR002815">
    <property type="entry name" value="Spo11/TopoVI_A"/>
</dbReference>
<dbReference type="InterPro" id="IPR034136">
    <property type="entry name" value="TOPRIM_Topo6A/Spo11"/>
</dbReference>
<feature type="domain" description="Spo11/DNA topoisomerase VI subunit A N-terminal" evidence="11">
    <location>
        <begin position="87"/>
        <end position="153"/>
    </location>
</feature>
<organism evidence="13">
    <name type="scientific">Lingulaulax polyedra</name>
    <name type="common">Dinoflagellate</name>
    <name type="synonym">Lingulodinium polyedra</name>
    <dbReference type="NCBI Taxonomy" id="160621"/>
    <lineage>
        <taxon>Eukaryota</taxon>
        <taxon>Sar</taxon>
        <taxon>Alveolata</taxon>
        <taxon>Dinophyceae</taxon>
        <taxon>Gonyaulacales</taxon>
        <taxon>Lingulodiniaceae</taxon>
        <taxon>Lingulaulax</taxon>
    </lineage>
</organism>
<dbReference type="GO" id="GO:0007131">
    <property type="term" value="P:reciprocal meiotic recombination"/>
    <property type="evidence" value="ECO:0007669"/>
    <property type="project" value="TreeGrafter"/>
</dbReference>
<dbReference type="GO" id="GO:0046872">
    <property type="term" value="F:metal ion binding"/>
    <property type="evidence" value="ECO:0007669"/>
    <property type="project" value="UniProtKB-KW"/>
</dbReference>
<evidence type="ECO:0000256" key="3">
    <source>
        <dbReference type="ARBA" id="ARBA00006559"/>
    </source>
</evidence>
<dbReference type="GO" id="GO:0000228">
    <property type="term" value="C:nuclear chromosome"/>
    <property type="evidence" value="ECO:0007669"/>
    <property type="project" value="TreeGrafter"/>
</dbReference>
<dbReference type="CDD" id="cd00223">
    <property type="entry name" value="TOPRIM_TopoIIB_SPO"/>
    <property type="match status" value="1"/>
</dbReference>
<evidence type="ECO:0000256" key="1">
    <source>
        <dbReference type="ARBA" id="ARBA00000185"/>
    </source>
</evidence>
<dbReference type="SUPFAM" id="SSF56726">
    <property type="entry name" value="DNA topoisomerase IV, alpha subunit"/>
    <property type="match status" value="1"/>
</dbReference>
<dbReference type="Pfam" id="PF21180">
    <property type="entry name" value="TOP6A-Spo11_Toprim"/>
    <property type="match status" value="1"/>
</dbReference>
<evidence type="ECO:0000256" key="4">
    <source>
        <dbReference type="ARBA" id="ARBA00012895"/>
    </source>
</evidence>
<dbReference type="InterPro" id="IPR036078">
    <property type="entry name" value="Spo11/TopoVI_A_sf"/>
</dbReference>
<evidence type="ECO:0000256" key="5">
    <source>
        <dbReference type="ARBA" id="ARBA00022723"/>
    </source>
</evidence>
<dbReference type="PANTHER" id="PTHR10848">
    <property type="entry name" value="MEIOTIC RECOMBINATION PROTEIN SPO11"/>
    <property type="match status" value="1"/>
</dbReference>
<comment type="similarity">
    <text evidence="3 10">Belongs to the TOP6A family.</text>
</comment>
<dbReference type="Gene3D" id="1.10.10.10">
    <property type="entry name" value="Winged helix-like DNA-binding domain superfamily/Winged helix DNA-binding domain"/>
    <property type="match status" value="1"/>
</dbReference>
<dbReference type="Gene3D" id="3.40.1360.10">
    <property type="match status" value="1"/>
</dbReference>
<comment type="catalytic activity">
    <reaction evidence="1 10">
        <text>ATP-dependent breakage, passage and rejoining of double-stranded DNA.</text>
        <dbReference type="EC" id="5.6.2.2"/>
    </reaction>
</comment>
<dbReference type="InterPro" id="IPR013049">
    <property type="entry name" value="Spo11/TopoVI_A_N"/>
</dbReference>
<dbReference type="GO" id="GO:0003677">
    <property type="term" value="F:DNA binding"/>
    <property type="evidence" value="ECO:0007669"/>
    <property type="project" value="UniProtKB-UniRule"/>
</dbReference>
<comment type="cofactor">
    <cofactor evidence="2">
        <name>Mg(2+)</name>
        <dbReference type="ChEBI" id="CHEBI:18420"/>
    </cofactor>
</comment>
<evidence type="ECO:0000256" key="9">
    <source>
        <dbReference type="ARBA" id="ARBA00023235"/>
    </source>
</evidence>
<evidence type="ECO:0000256" key="10">
    <source>
        <dbReference type="PROSITE-ProRule" id="PRU01385"/>
    </source>
</evidence>
<evidence type="ECO:0000313" key="13">
    <source>
        <dbReference type="EMBL" id="QDO16279.1"/>
    </source>
</evidence>
<dbReference type="EMBL" id="MN125812">
    <property type="protein sequence ID" value="QDO16279.1"/>
    <property type="molecule type" value="mRNA"/>
</dbReference>
<evidence type="ECO:0000256" key="6">
    <source>
        <dbReference type="ARBA" id="ARBA00022842"/>
    </source>
</evidence>
<keyword evidence="5" id="KW-0479">Metal-binding</keyword>
<dbReference type="Pfam" id="PF04406">
    <property type="entry name" value="TP6A_N"/>
    <property type="match status" value="1"/>
</dbReference>
<keyword evidence="9 10" id="KW-0413">Isomerase</keyword>
<dbReference type="AlphaFoldDB" id="A0A516AG44"/>
<dbReference type="PRINTS" id="PR01550">
    <property type="entry name" value="TOP6AFAMILY"/>
</dbReference>
<keyword evidence="8 10" id="KW-0238">DNA-binding</keyword>
<proteinExistence type="evidence at transcript level"/>
<dbReference type="GO" id="GO:0000706">
    <property type="term" value="P:meiotic DNA double-strand break processing"/>
    <property type="evidence" value="ECO:0007669"/>
    <property type="project" value="TreeGrafter"/>
</dbReference>
<keyword evidence="7 10" id="KW-0799">Topoisomerase</keyword>
<feature type="domain" description="Topoisomerase 6 subunit A/Spo11 TOPRIM" evidence="12">
    <location>
        <begin position="207"/>
        <end position="360"/>
    </location>
</feature>
<dbReference type="GO" id="GO:0042138">
    <property type="term" value="P:meiotic DNA double-strand break formation"/>
    <property type="evidence" value="ECO:0007669"/>
    <property type="project" value="TreeGrafter"/>
</dbReference>
<dbReference type="GO" id="GO:0003918">
    <property type="term" value="F:DNA topoisomerase type II (double strand cut, ATP-hydrolyzing) activity"/>
    <property type="evidence" value="ECO:0007669"/>
    <property type="project" value="UniProtKB-UniRule"/>
</dbReference>
<dbReference type="GO" id="GO:0005524">
    <property type="term" value="F:ATP binding"/>
    <property type="evidence" value="ECO:0007669"/>
    <property type="project" value="InterPro"/>
</dbReference>
<evidence type="ECO:0000256" key="8">
    <source>
        <dbReference type="ARBA" id="ARBA00023125"/>
    </source>
</evidence>
<dbReference type="PANTHER" id="PTHR10848:SF0">
    <property type="entry name" value="MEIOTIC RECOMBINATION PROTEIN SPO11"/>
    <property type="match status" value="1"/>
</dbReference>
<evidence type="ECO:0000259" key="11">
    <source>
        <dbReference type="Pfam" id="PF04406"/>
    </source>
</evidence>
<reference evidence="13" key="1">
    <citation type="journal article" date="2019" name="Microorganisms">
        <title>DNA Damage Response Pathways in Dinoflagellates.</title>
        <authorList>
            <person name="Li C."/>
            <person name="Wong J."/>
        </authorList>
    </citation>
    <scope>NUCLEOTIDE SEQUENCE</scope>
</reference>
<accession>A0A516AG44</accession>